<accession>X1GK39</accession>
<keyword evidence="1" id="KW-1133">Transmembrane helix</keyword>
<reference evidence="2" key="1">
    <citation type="journal article" date="2014" name="Front. Microbiol.">
        <title>High frequency of phylogenetically diverse reductive dehalogenase-homologous genes in deep subseafloor sedimentary metagenomes.</title>
        <authorList>
            <person name="Kawai M."/>
            <person name="Futagami T."/>
            <person name="Toyoda A."/>
            <person name="Takaki Y."/>
            <person name="Nishi S."/>
            <person name="Hori S."/>
            <person name="Arai W."/>
            <person name="Tsubouchi T."/>
            <person name="Morono Y."/>
            <person name="Uchiyama I."/>
            <person name="Ito T."/>
            <person name="Fujiyama A."/>
            <person name="Inagaki F."/>
            <person name="Takami H."/>
        </authorList>
    </citation>
    <scope>NUCLEOTIDE SEQUENCE</scope>
    <source>
        <strain evidence="2">Expedition CK06-06</strain>
    </source>
</reference>
<evidence type="ECO:0000313" key="2">
    <source>
        <dbReference type="EMBL" id="GAH57527.1"/>
    </source>
</evidence>
<evidence type="ECO:0000256" key="1">
    <source>
        <dbReference type="SAM" id="Phobius"/>
    </source>
</evidence>
<protein>
    <submittedName>
        <fullName evidence="2">Uncharacterized protein</fullName>
    </submittedName>
</protein>
<organism evidence="2">
    <name type="scientific">marine sediment metagenome</name>
    <dbReference type="NCBI Taxonomy" id="412755"/>
    <lineage>
        <taxon>unclassified sequences</taxon>
        <taxon>metagenomes</taxon>
        <taxon>ecological metagenomes</taxon>
    </lineage>
</organism>
<keyword evidence="1" id="KW-0812">Transmembrane</keyword>
<dbReference type="AlphaFoldDB" id="X1GK39"/>
<feature type="non-terminal residue" evidence="2">
    <location>
        <position position="1"/>
    </location>
</feature>
<gene>
    <name evidence="2" type="ORF">S03H2_27054</name>
</gene>
<proteinExistence type="predicted"/>
<sequence>GESSLIDWDEGVFALQSQWLASFGNQGKPFNFQTPPLYQLLIAGAFRIFGSKAFILHLFF</sequence>
<dbReference type="EMBL" id="BARU01016010">
    <property type="protein sequence ID" value="GAH57527.1"/>
    <property type="molecule type" value="Genomic_DNA"/>
</dbReference>
<feature type="transmembrane region" description="Helical" evidence="1">
    <location>
        <begin position="37"/>
        <end position="59"/>
    </location>
</feature>
<feature type="non-terminal residue" evidence="2">
    <location>
        <position position="60"/>
    </location>
</feature>
<comment type="caution">
    <text evidence="2">The sequence shown here is derived from an EMBL/GenBank/DDBJ whole genome shotgun (WGS) entry which is preliminary data.</text>
</comment>
<name>X1GK39_9ZZZZ</name>
<keyword evidence="1" id="KW-0472">Membrane</keyword>